<accession>A0AA96EP67</accession>
<name>A0AA96EP67_9VIRU</name>
<protein>
    <submittedName>
        <fullName evidence="2">F-box containing protein</fullName>
    </submittedName>
</protein>
<sequence length="207" mass="24375">MELKLSLKSLPLEMWCHIFSFLDSGNGMLTMRTLCKELRDIVDETIKKKIKRVVDRFEKRCGGKHSKRSKKEGCISLLYIGDFRKEKRLLNMYPHPLPPVPEETPLPKCKDCGLEIRRKSPLIFHIPFVEEELPFETFLRIMDEIAGKICVPGRYEKPSDLLGFKEKVERVLVLKFGLKWTERNKKKLLERCDWASQNRQLMAVLRK</sequence>
<dbReference type="SUPFAM" id="SSF81383">
    <property type="entry name" value="F-box domain"/>
    <property type="match status" value="1"/>
</dbReference>
<evidence type="ECO:0000313" key="2">
    <source>
        <dbReference type="EMBL" id="WNL49691.1"/>
    </source>
</evidence>
<proteinExistence type="predicted"/>
<feature type="domain" description="F-box" evidence="1">
    <location>
        <begin position="4"/>
        <end position="53"/>
    </location>
</feature>
<dbReference type="EMBL" id="OR343188">
    <property type="protein sequence ID" value="WNL49691.1"/>
    <property type="molecule type" value="Genomic_DNA"/>
</dbReference>
<dbReference type="InterPro" id="IPR036047">
    <property type="entry name" value="F-box-like_dom_sf"/>
</dbReference>
<dbReference type="InterPro" id="IPR001810">
    <property type="entry name" value="F-box_dom"/>
</dbReference>
<dbReference type="PROSITE" id="PS50181">
    <property type="entry name" value="FBOX"/>
    <property type="match status" value="1"/>
</dbReference>
<evidence type="ECO:0000259" key="1">
    <source>
        <dbReference type="PROSITE" id="PS50181"/>
    </source>
</evidence>
<gene>
    <name evidence="2" type="ORF">MarFTMF_175</name>
</gene>
<reference evidence="2" key="1">
    <citation type="submission" date="2023-07" db="EMBL/GenBank/DDBJ databases">
        <authorList>
            <person name="Xia Y."/>
        </authorList>
    </citation>
    <scope>NUCLEOTIDE SEQUENCE</scope>
    <source>
        <strain evidence="2">F</strain>
    </source>
</reference>
<dbReference type="SMART" id="SM00256">
    <property type="entry name" value="FBOX"/>
    <property type="match status" value="1"/>
</dbReference>
<organism evidence="2">
    <name type="scientific">Marseillevirus sp</name>
    <dbReference type="NCBI Taxonomy" id="2809551"/>
    <lineage>
        <taxon>Viruses</taxon>
        <taxon>Varidnaviria</taxon>
        <taxon>Bamfordvirae</taxon>
        <taxon>Nucleocytoviricota</taxon>
        <taxon>Megaviricetes</taxon>
        <taxon>Pimascovirales</taxon>
        <taxon>Pimascovirales incertae sedis</taxon>
        <taxon>Marseilleviridae</taxon>
        <taxon>Marseillevirus</taxon>
    </lineage>
</organism>
<dbReference type="Pfam" id="PF00646">
    <property type="entry name" value="F-box"/>
    <property type="match status" value="1"/>
</dbReference>